<dbReference type="RefSeq" id="WP_020510331.1">
    <property type="nucleotide sequence ID" value="NZ_JBIAZU010000002.1"/>
</dbReference>
<dbReference type="InterPro" id="IPR002734">
    <property type="entry name" value="RibDG_C"/>
</dbReference>
<evidence type="ECO:0000259" key="1">
    <source>
        <dbReference type="Pfam" id="PF01872"/>
    </source>
</evidence>
<dbReference type="InterPro" id="IPR050765">
    <property type="entry name" value="Riboflavin_Biosynth_HTPR"/>
</dbReference>
<protein>
    <submittedName>
        <fullName evidence="2">Dihydrofolate reductase family protein</fullName>
    </submittedName>
</protein>
<dbReference type="EMBL" id="JBIAZU010000002">
    <property type="protein sequence ID" value="MFF5290678.1"/>
    <property type="molecule type" value="Genomic_DNA"/>
</dbReference>
<dbReference type="Pfam" id="PF01872">
    <property type="entry name" value="RibD_C"/>
    <property type="match status" value="1"/>
</dbReference>
<dbReference type="InterPro" id="IPR024072">
    <property type="entry name" value="DHFR-like_dom_sf"/>
</dbReference>
<accession>A0ABW6WCE3</accession>
<evidence type="ECO:0000313" key="2">
    <source>
        <dbReference type="EMBL" id="MFF5290678.1"/>
    </source>
</evidence>
<reference evidence="2 3" key="1">
    <citation type="submission" date="2024-10" db="EMBL/GenBank/DDBJ databases">
        <title>The Natural Products Discovery Center: Release of the First 8490 Sequenced Strains for Exploring Actinobacteria Biosynthetic Diversity.</title>
        <authorList>
            <person name="Kalkreuter E."/>
            <person name="Kautsar S.A."/>
            <person name="Yang D."/>
            <person name="Bader C.D."/>
            <person name="Teijaro C.N."/>
            <person name="Fluegel L."/>
            <person name="Davis C.M."/>
            <person name="Simpson J.R."/>
            <person name="Lauterbach L."/>
            <person name="Steele A.D."/>
            <person name="Gui C."/>
            <person name="Meng S."/>
            <person name="Li G."/>
            <person name="Viehrig K."/>
            <person name="Ye F."/>
            <person name="Su P."/>
            <person name="Kiefer A.F."/>
            <person name="Nichols A."/>
            <person name="Cepeda A.J."/>
            <person name="Yan W."/>
            <person name="Fan B."/>
            <person name="Jiang Y."/>
            <person name="Adhikari A."/>
            <person name="Zheng C.-J."/>
            <person name="Schuster L."/>
            <person name="Cowan T.M."/>
            <person name="Smanski M.J."/>
            <person name="Chevrette M.G."/>
            <person name="De Carvalho L.P.S."/>
            <person name="Shen B."/>
        </authorList>
    </citation>
    <scope>NUCLEOTIDE SEQUENCE [LARGE SCALE GENOMIC DNA]</scope>
    <source>
        <strain evidence="2 3">NPDC000087</strain>
    </source>
</reference>
<dbReference type="PANTHER" id="PTHR38011">
    <property type="entry name" value="DIHYDROFOLATE REDUCTASE FAMILY PROTEIN (AFU_ORTHOLOGUE AFUA_8G06820)"/>
    <property type="match status" value="1"/>
</dbReference>
<dbReference type="PANTHER" id="PTHR38011:SF11">
    <property type="entry name" value="2,5-DIAMINO-6-RIBOSYLAMINO-4(3H)-PYRIMIDINONE 5'-PHOSPHATE REDUCTASE"/>
    <property type="match status" value="1"/>
</dbReference>
<organism evidence="2 3">
    <name type="scientific">Paractinoplanes globisporus</name>
    <dbReference type="NCBI Taxonomy" id="113565"/>
    <lineage>
        <taxon>Bacteria</taxon>
        <taxon>Bacillati</taxon>
        <taxon>Actinomycetota</taxon>
        <taxon>Actinomycetes</taxon>
        <taxon>Micromonosporales</taxon>
        <taxon>Micromonosporaceae</taxon>
        <taxon>Paractinoplanes</taxon>
    </lineage>
</organism>
<dbReference type="Proteomes" id="UP001602245">
    <property type="component" value="Unassembled WGS sequence"/>
</dbReference>
<sequence length="189" mass="20878">MAKLICTAMTSLDGYIADEKGNFEWAAPDTEVHAFVNDLERPIGTYLYGRRLYETMVFWETLATPDQPPVMLDYARLWQAADKIVYSTTLDDVRSARTRISRTFDPDAVRQLKDSASRDLSIGGPTLAAHAFRAGLVDEVRLFVSPVIVGGGTPFLPGGLRQRLVTLDERGFDGGVVYTCYRVAGPPSL</sequence>
<keyword evidence="3" id="KW-1185">Reference proteome</keyword>
<dbReference type="SUPFAM" id="SSF53597">
    <property type="entry name" value="Dihydrofolate reductase-like"/>
    <property type="match status" value="1"/>
</dbReference>
<comment type="caution">
    <text evidence="2">The sequence shown here is derived from an EMBL/GenBank/DDBJ whole genome shotgun (WGS) entry which is preliminary data.</text>
</comment>
<gene>
    <name evidence="2" type="ORF">ACFY35_14630</name>
</gene>
<evidence type="ECO:0000313" key="3">
    <source>
        <dbReference type="Proteomes" id="UP001602245"/>
    </source>
</evidence>
<dbReference type="Gene3D" id="3.40.430.10">
    <property type="entry name" value="Dihydrofolate Reductase, subunit A"/>
    <property type="match status" value="1"/>
</dbReference>
<feature type="domain" description="Bacterial bifunctional deaminase-reductase C-terminal" evidence="1">
    <location>
        <begin position="3"/>
        <end position="162"/>
    </location>
</feature>
<name>A0ABW6WCE3_9ACTN</name>
<proteinExistence type="predicted"/>